<evidence type="ECO:0000313" key="1">
    <source>
        <dbReference type="EMBL" id="ECC3914679.1"/>
    </source>
</evidence>
<dbReference type="AlphaFoldDB" id="A0A5Y1Y6P6"/>
<sequence length="77" mass="8755">MISAGWRHTPYPAYVVRVCKPDKRSAIRHNYVLRVGQFLAPVKSLLAFFSRLAQNFVDLRRIDRTGNAITQNGDLAP</sequence>
<name>A0A5Y1Y6P6_SALDZ</name>
<protein>
    <submittedName>
        <fullName evidence="1">Uncharacterized protein</fullName>
    </submittedName>
</protein>
<dbReference type="EMBL" id="AAIBIC010000012">
    <property type="protein sequence ID" value="ECC3914679.1"/>
    <property type="molecule type" value="Genomic_DNA"/>
</dbReference>
<proteinExistence type="predicted"/>
<dbReference type="Proteomes" id="UP000839735">
    <property type="component" value="Unassembled WGS sequence"/>
</dbReference>
<reference evidence="1" key="1">
    <citation type="submission" date="2018-08" db="EMBL/GenBank/DDBJ databases">
        <authorList>
            <person name="Ashton P.M."/>
            <person name="Dallman T."/>
            <person name="Nair S."/>
            <person name="De Pinna E."/>
            <person name="Peters T."/>
            <person name="Grant K."/>
        </authorList>
    </citation>
    <scope>NUCLEOTIDE SEQUENCE [LARGE SCALE GENOMIC DNA]</scope>
    <source>
        <strain evidence="1">294779</strain>
    </source>
</reference>
<gene>
    <name evidence="1" type="ORF">CTQ69_11775</name>
</gene>
<accession>A0A5Y1Y6P6</accession>
<comment type="caution">
    <text evidence="1">The sequence shown here is derived from an EMBL/GenBank/DDBJ whole genome shotgun (WGS) entry which is preliminary data.</text>
</comment>
<organism evidence="1">
    <name type="scientific">Salmonella diarizonae</name>
    <dbReference type="NCBI Taxonomy" id="59204"/>
    <lineage>
        <taxon>Bacteria</taxon>
        <taxon>Pseudomonadati</taxon>
        <taxon>Pseudomonadota</taxon>
        <taxon>Gammaproteobacteria</taxon>
        <taxon>Enterobacterales</taxon>
        <taxon>Enterobacteriaceae</taxon>
        <taxon>Salmonella</taxon>
    </lineage>
</organism>